<sequence length="237" mass="27645">MKRIALSSSVVILLITLWGLYRADIIDKVDILLTAASTIATVVMAITIYQLDLTLKQLRFEALNRVYDILNNDIKEELNTIFEWAKKDMRAEEILGDTKSNDNSIKKNIDAVRYVSVAFNKVGYYVYKDFIDVSFIQEELGGLVVKSFLAIKPYLSYMRNQNESPEEPWFMRRFYLMITVACESYLKKHHPQTFEKILEDYGRDEDKTAYKNKQSIVPDKWLADDVKSWLKKHGFKA</sequence>
<dbReference type="Pfam" id="PF15956">
    <property type="entry name" value="DUF4760"/>
    <property type="match status" value="1"/>
</dbReference>
<evidence type="ECO:0000313" key="2">
    <source>
        <dbReference type="EMBL" id="AIF70363.1"/>
    </source>
</evidence>
<dbReference type="InterPro" id="IPR031876">
    <property type="entry name" value="DUF4760"/>
</dbReference>
<reference evidence="3" key="1">
    <citation type="submission" date="2013-06" db="EMBL/GenBank/DDBJ databases">
        <title>Complete Genome Sequence of Hyperthermophilic Palaeococcus pacificus DY20341T, Isolated from a Deep-Sea Hydrothermal Sediments.</title>
        <authorList>
            <person name="Zeng X."/>
            <person name="Shao Z."/>
        </authorList>
    </citation>
    <scope>NUCLEOTIDE SEQUENCE [LARGE SCALE GENOMIC DNA]</scope>
    <source>
        <strain evidence="3">DY20341</strain>
    </source>
</reference>
<proteinExistence type="predicted"/>
<dbReference type="Proteomes" id="UP000027981">
    <property type="component" value="Chromosome"/>
</dbReference>
<protein>
    <recommendedName>
        <fullName evidence="4">DUF4760 domain-containing protein</fullName>
    </recommendedName>
</protein>
<accession>A0A075M0R4</accession>
<dbReference type="EMBL" id="CP006019">
    <property type="protein sequence ID" value="AIF70363.1"/>
    <property type="molecule type" value="Genomic_DNA"/>
</dbReference>
<dbReference type="eggNOG" id="arCOG11627">
    <property type="taxonomic scope" value="Archaea"/>
</dbReference>
<keyword evidence="1" id="KW-0472">Membrane</keyword>
<reference evidence="2 3" key="2">
    <citation type="journal article" date="2015" name="Genome Announc.">
        <title>Complete Genome Sequence of Hyperthermophilic Piezophilic Archaeon Palaeococcus pacificus DY20341T, Isolated from Deep-Sea Hydrothermal Sediments.</title>
        <authorList>
            <person name="Zeng X."/>
            <person name="Jebbar M."/>
            <person name="Shao Z."/>
        </authorList>
    </citation>
    <scope>NUCLEOTIDE SEQUENCE [LARGE SCALE GENOMIC DNA]</scope>
    <source>
        <strain evidence="2 3">DY20341</strain>
    </source>
</reference>
<dbReference type="AlphaFoldDB" id="A0A075M0R4"/>
<gene>
    <name evidence="2" type="ORF">PAP_09945</name>
</gene>
<evidence type="ECO:0000256" key="1">
    <source>
        <dbReference type="SAM" id="Phobius"/>
    </source>
</evidence>
<dbReference type="KEGG" id="ppac:PAP_09945"/>
<keyword evidence="3" id="KW-1185">Reference proteome</keyword>
<evidence type="ECO:0000313" key="3">
    <source>
        <dbReference type="Proteomes" id="UP000027981"/>
    </source>
</evidence>
<keyword evidence="1" id="KW-0812">Transmembrane</keyword>
<dbReference type="STRING" id="1343739.PAP_09945"/>
<name>A0A075M0R4_9EURY</name>
<evidence type="ECO:0008006" key="4">
    <source>
        <dbReference type="Google" id="ProtNLM"/>
    </source>
</evidence>
<feature type="transmembrane region" description="Helical" evidence="1">
    <location>
        <begin position="32"/>
        <end position="51"/>
    </location>
</feature>
<dbReference type="HOGENOM" id="CLU_1168607_0_0_2"/>
<keyword evidence="1" id="KW-1133">Transmembrane helix</keyword>
<organism evidence="2 3">
    <name type="scientific">Palaeococcus pacificus DY20341</name>
    <dbReference type="NCBI Taxonomy" id="1343739"/>
    <lineage>
        <taxon>Archaea</taxon>
        <taxon>Methanobacteriati</taxon>
        <taxon>Methanobacteriota</taxon>
        <taxon>Thermococci</taxon>
        <taxon>Thermococcales</taxon>
        <taxon>Thermococcaceae</taxon>
        <taxon>Palaeococcus</taxon>
    </lineage>
</organism>